<organism evidence="2 3">
    <name type="scientific">Strongyloides papillosus</name>
    <name type="common">Intestinal threadworm</name>
    <dbReference type="NCBI Taxonomy" id="174720"/>
    <lineage>
        <taxon>Eukaryota</taxon>
        <taxon>Metazoa</taxon>
        <taxon>Ecdysozoa</taxon>
        <taxon>Nematoda</taxon>
        <taxon>Chromadorea</taxon>
        <taxon>Rhabditida</taxon>
        <taxon>Tylenchina</taxon>
        <taxon>Panagrolaimomorpha</taxon>
        <taxon>Strongyloidoidea</taxon>
        <taxon>Strongyloididae</taxon>
        <taxon>Strongyloides</taxon>
    </lineage>
</organism>
<keyword evidence="1" id="KW-0472">Membrane</keyword>
<sequence>MDFLLLYKGRFFMVIHPILGVIDISLTMNFYSLVVLSVAFIGLTLANESLNVGLVSNLKSGDKNVTKPFLDKFEKDMKKVIMDANLHEDDFGDVERKILNENGMFSLSYKTEKGIEKCSQAIMLTQKAVNDVKEIVTGSIACGNMPIVTFKKE</sequence>
<evidence type="ECO:0000313" key="3">
    <source>
        <dbReference type="WBParaSite" id="SPAL_0001289100.1"/>
    </source>
</evidence>
<reference evidence="3" key="1">
    <citation type="submission" date="2017-02" db="UniProtKB">
        <authorList>
            <consortium name="WormBaseParasite"/>
        </authorList>
    </citation>
    <scope>IDENTIFICATION</scope>
</reference>
<accession>A0A0N5C4L0</accession>
<keyword evidence="1" id="KW-0812">Transmembrane</keyword>
<keyword evidence="1" id="KW-1133">Transmembrane helix</keyword>
<feature type="transmembrane region" description="Helical" evidence="1">
    <location>
        <begin position="21"/>
        <end position="46"/>
    </location>
</feature>
<protein>
    <submittedName>
        <fullName evidence="3">Stage III sporulation protein AB</fullName>
    </submittedName>
</protein>
<dbReference type="InterPro" id="IPR035126">
    <property type="entry name" value="SCVP"/>
</dbReference>
<proteinExistence type="predicted"/>
<dbReference type="AlphaFoldDB" id="A0A0N5C4L0"/>
<evidence type="ECO:0000313" key="2">
    <source>
        <dbReference type="Proteomes" id="UP000046392"/>
    </source>
</evidence>
<dbReference type="Proteomes" id="UP000046392">
    <property type="component" value="Unplaced"/>
</dbReference>
<evidence type="ECO:0000256" key="1">
    <source>
        <dbReference type="SAM" id="Phobius"/>
    </source>
</evidence>
<keyword evidence="2" id="KW-1185">Reference proteome</keyword>
<name>A0A0N5C4L0_STREA</name>
<dbReference type="Pfam" id="PF17619">
    <property type="entry name" value="SCVP"/>
    <property type="match status" value="1"/>
</dbReference>
<dbReference type="WBParaSite" id="SPAL_0001289100.1">
    <property type="protein sequence ID" value="SPAL_0001289100.1"/>
    <property type="gene ID" value="SPAL_0001289100"/>
</dbReference>